<evidence type="ECO:0000313" key="5">
    <source>
        <dbReference type="EMBL" id="MBC5581868.1"/>
    </source>
</evidence>
<evidence type="ECO:0000256" key="2">
    <source>
        <dbReference type="ARBA" id="ARBA00007131"/>
    </source>
</evidence>
<dbReference type="RefSeq" id="WP_186888225.1">
    <property type="nucleotide sequence ID" value="NZ_JACONZ010000003.1"/>
</dbReference>
<evidence type="ECO:0000256" key="3">
    <source>
        <dbReference type="ARBA" id="ARBA00023052"/>
    </source>
</evidence>
<dbReference type="Pfam" id="PF02780">
    <property type="entry name" value="Transketolase_C"/>
    <property type="match status" value="1"/>
</dbReference>
<dbReference type="InterPro" id="IPR009014">
    <property type="entry name" value="Transketo_C/PFOR_II"/>
</dbReference>
<dbReference type="InterPro" id="IPR033248">
    <property type="entry name" value="Transketolase_C"/>
</dbReference>
<proteinExistence type="inferred from homology"/>
<dbReference type="SUPFAM" id="SSF52518">
    <property type="entry name" value="Thiamin diphosphate-binding fold (THDP-binding)"/>
    <property type="match status" value="1"/>
</dbReference>
<evidence type="ECO:0000313" key="6">
    <source>
        <dbReference type="Proteomes" id="UP000659630"/>
    </source>
</evidence>
<dbReference type="PANTHER" id="PTHR43825">
    <property type="entry name" value="PYRUVATE DEHYDROGENASE E1 COMPONENT"/>
    <property type="match status" value="1"/>
</dbReference>
<keyword evidence="3" id="KW-0786">Thiamine pyrophosphate</keyword>
<dbReference type="SUPFAM" id="SSF52922">
    <property type="entry name" value="TK C-terminal domain-like"/>
    <property type="match status" value="1"/>
</dbReference>
<sequence length="311" mass="33123">MSYTNQRKAYGETLTALGAENPKIVALEADLGNSTMSRLFQQAYPERYFEMGIAEANMTSVAAGLAQTGFIPVTHSFAVFSGGRAFDQLRQTIAIGKLNVKVCGSSAGCSDFGDGATHQSVEDIAIMRAIPNMTVLCPADANETVGAVRAMIELEGPCYIRINRNDYSNVTEEHAPFKIGVPTVLREGRDVTIFAIGYMTTLALEAAEALKDELSVRVVNVSTLKPVREETLAALAKGCRGVVTAEEHSVVGGLGSIVCQALRGSGLPVELVGIEDVFGCSAHSYDEILGHLGLTQEHIQEAARRAAKAAR</sequence>
<dbReference type="CDD" id="cd07033">
    <property type="entry name" value="TPP_PYR_DXS_TK_like"/>
    <property type="match status" value="1"/>
</dbReference>
<feature type="domain" description="Transketolase-like pyrimidine-binding" evidence="4">
    <location>
        <begin position="4"/>
        <end position="169"/>
    </location>
</feature>
<dbReference type="InterPro" id="IPR029061">
    <property type="entry name" value="THDP-binding"/>
</dbReference>
<dbReference type="PANTHER" id="PTHR43825:SF1">
    <property type="entry name" value="TRANSKETOLASE-LIKE PYRIMIDINE-BINDING DOMAIN-CONTAINING PROTEIN"/>
    <property type="match status" value="1"/>
</dbReference>
<dbReference type="Gene3D" id="3.40.50.970">
    <property type="match status" value="1"/>
</dbReference>
<reference evidence="5" key="1">
    <citation type="submission" date="2020-08" db="EMBL/GenBank/DDBJ databases">
        <title>Genome public.</title>
        <authorList>
            <person name="Liu C."/>
            <person name="Sun Q."/>
        </authorList>
    </citation>
    <scope>NUCLEOTIDE SEQUENCE</scope>
    <source>
        <strain evidence="5">BX8</strain>
    </source>
</reference>
<dbReference type="AlphaFoldDB" id="A0A923I7S6"/>
<comment type="caution">
    <text evidence="5">The sequence shown here is derived from an EMBL/GenBank/DDBJ whole genome shotgun (WGS) entry which is preliminary data.</text>
</comment>
<organism evidence="5 6">
    <name type="scientific">Anaerofilum hominis</name>
    <dbReference type="NCBI Taxonomy" id="2763016"/>
    <lineage>
        <taxon>Bacteria</taxon>
        <taxon>Bacillati</taxon>
        <taxon>Bacillota</taxon>
        <taxon>Clostridia</taxon>
        <taxon>Eubacteriales</taxon>
        <taxon>Oscillospiraceae</taxon>
        <taxon>Anaerofilum</taxon>
    </lineage>
</organism>
<dbReference type="Gene3D" id="3.40.50.920">
    <property type="match status" value="1"/>
</dbReference>
<dbReference type="Pfam" id="PF02779">
    <property type="entry name" value="Transket_pyr"/>
    <property type="match status" value="1"/>
</dbReference>
<evidence type="ECO:0000259" key="4">
    <source>
        <dbReference type="SMART" id="SM00861"/>
    </source>
</evidence>
<comment type="similarity">
    <text evidence="2">Belongs to the transketolase family.</text>
</comment>
<evidence type="ECO:0000256" key="1">
    <source>
        <dbReference type="ARBA" id="ARBA00001964"/>
    </source>
</evidence>
<protein>
    <submittedName>
        <fullName evidence="5">Transketolase family protein</fullName>
    </submittedName>
</protein>
<keyword evidence="6" id="KW-1185">Reference proteome</keyword>
<dbReference type="InterPro" id="IPR051157">
    <property type="entry name" value="PDH/Transketolase"/>
</dbReference>
<dbReference type="EMBL" id="JACONZ010000003">
    <property type="protein sequence ID" value="MBC5581868.1"/>
    <property type="molecule type" value="Genomic_DNA"/>
</dbReference>
<dbReference type="InterPro" id="IPR005475">
    <property type="entry name" value="Transketolase-like_Pyr-bd"/>
</dbReference>
<gene>
    <name evidence="5" type="ORF">H8S23_10140</name>
</gene>
<dbReference type="SMART" id="SM00861">
    <property type="entry name" value="Transket_pyr"/>
    <property type="match status" value="1"/>
</dbReference>
<name>A0A923I7S6_9FIRM</name>
<dbReference type="FunFam" id="3.40.50.970:FF:000129">
    <property type="entry name" value="Transketolase"/>
    <property type="match status" value="1"/>
</dbReference>
<dbReference type="Proteomes" id="UP000659630">
    <property type="component" value="Unassembled WGS sequence"/>
</dbReference>
<accession>A0A923I7S6</accession>
<comment type="cofactor">
    <cofactor evidence="1">
        <name>thiamine diphosphate</name>
        <dbReference type="ChEBI" id="CHEBI:58937"/>
    </cofactor>
</comment>